<evidence type="ECO:0000256" key="4">
    <source>
        <dbReference type="ARBA" id="ARBA00022989"/>
    </source>
</evidence>
<evidence type="ECO:0000256" key="5">
    <source>
        <dbReference type="ARBA" id="ARBA00023136"/>
    </source>
</evidence>
<dbReference type="PANTHER" id="PTHR12778">
    <property type="entry name" value="SOLUTE CARRIER FAMILY 33 ACETYL-COA TRANSPORTER -RELATED"/>
    <property type="match status" value="1"/>
</dbReference>
<accession>A0AAW9QZ33</accession>
<dbReference type="NCBIfam" id="TIGR00901">
    <property type="entry name" value="2A0125"/>
    <property type="match status" value="1"/>
</dbReference>
<dbReference type="CDD" id="cd17486">
    <property type="entry name" value="MFS_AmpG_like"/>
    <property type="match status" value="1"/>
</dbReference>
<dbReference type="InterPro" id="IPR011701">
    <property type="entry name" value="MFS"/>
</dbReference>
<evidence type="ECO:0000256" key="6">
    <source>
        <dbReference type="SAM" id="Phobius"/>
    </source>
</evidence>
<dbReference type="GO" id="GO:0022857">
    <property type="term" value="F:transmembrane transporter activity"/>
    <property type="evidence" value="ECO:0007669"/>
    <property type="project" value="InterPro"/>
</dbReference>
<feature type="transmembrane region" description="Helical" evidence="6">
    <location>
        <begin position="83"/>
        <end position="102"/>
    </location>
</feature>
<dbReference type="AlphaFoldDB" id="A0AAW9QZ33"/>
<keyword evidence="4 6" id="KW-1133">Transmembrane helix</keyword>
<feature type="transmembrane region" description="Helical" evidence="6">
    <location>
        <begin position="419"/>
        <end position="441"/>
    </location>
</feature>
<feature type="transmembrane region" description="Helical" evidence="6">
    <location>
        <begin position="392"/>
        <end position="413"/>
    </location>
</feature>
<reference evidence="7 8" key="1">
    <citation type="submission" date="2024-01" db="EMBL/GenBank/DDBJ databases">
        <title>Genomic insights into the taxonomy and metabolism of the cyanobacterium Pannus brasiliensis CCIBt3594.</title>
        <authorList>
            <person name="Machado M."/>
            <person name="Botero N.B."/>
            <person name="Andreote A.P.D."/>
            <person name="Feitosa A.M.T."/>
            <person name="Popin R."/>
            <person name="Sivonen K."/>
            <person name="Fiore M.F."/>
        </authorList>
    </citation>
    <scope>NUCLEOTIDE SEQUENCE [LARGE SCALE GENOMIC DNA]</scope>
    <source>
        <strain evidence="7 8">CCIBt3594</strain>
    </source>
</reference>
<proteinExistence type="predicted"/>
<feature type="transmembrane region" description="Helical" evidence="6">
    <location>
        <begin position="301"/>
        <end position="322"/>
    </location>
</feature>
<name>A0AAW9QZ33_9CHRO</name>
<evidence type="ECO:0000313" key="7">
    <source>
        <dbReference type="EMBL" id="MEG3440022.1"/>
    </source>
</evidence>
<dbReference type="GO" id="GO:0016020">
    <property type="term" value="C:membrane"/>
    <property type="evidence" value="ECO:0007669"/>
    <property type="project" value="UniProtKB-SubCell"/>
</dbReference>
<feature type="transmembrane region" description="Helical" evidence="6">
    <location>
        <begin position="49"/>
        <end position="71"/>
    </location>
</feature>
<dbReference type="RefSeq" id="WP_332867493.1">
    <property type="nucleotide sequence ID" value="NZ_JBAFSM010000070.1"/>
</dbReference>
<comment type="subcellular location">
    <subcellularLocation>
        <location evidence="1">Membrane</location>
        <topology evidence="1">Multi-pass membrane protein</topology>
    </subcellularLocation>
</comment>
<dbReference type="EMBL" id="JBAFSM010000070">
    <property type="protein sequence ID" value="MEG3440022.1"/>
    <property type="molecule type" value="Genomic_DNA"/>
</dbReference>
<protein>
    <submittedName>
        <fullName evidence="7">AmpG family muropeptide MFS transporter</fullName>
    </submittedName>
</protein>
<feature type="transmembrane region" description="Helical" evidence="6">
    <location>
        <begin position="210"/>
        <end position="230"/>
    </location>
</feature>
<dbReference type="PANTHER" id="PTHR12778:SF10">
    <property type="entry name" value="MAJOR FACILITATOR SUPERFAMILY DOMAIN-CONTAINING PROTEIN 3"/>
    <property type="match status" value="1"/>
</dbReference>
<organism evidence="7 8">
    <name type="scientific">Pannus brasiliensis CCIBt3594</name>
    <dbReference type="NCBI Taxonomy" id="1427578"/>
    <lineage>
        <taxon>Bacteria</taxon>
        <taxon>Bacillati</taxon>
        <taxon>Cyanobacteriota</taxon>
        <taxon>Cyanophyceae</taxon>
        <taxon>Oscillatoriophycideae</taxon>
        <taxon>Chroococcales</taxon>
        <taxon>Microcystaceae</taxon>
        <taxon>Pannus</taxon>
    </lineage>
</organism>
<feature type="transmembrane region" description="Helical" evidence="6">
    <location>
        <begin position="329"/>
        <end position="347"/>
    </location>
</feature>
<feature type="transmembrane region" description="Helical" evidence="6">
    <location>
        <begin position="180"/>
        <end position="204"/>
    </location>
</feature>
<keyword evidence="5 6" id="KW-0472">Membrane</keyword>
<dbReference type="Proteomes" id="UP001328733">
    <property type="component" value="Unassembled WGS sequence"/>
</dbReference>
<evidence type="ECO:0000313" key="8">
    <source>
        <dbReference type="Proteomes" id="UP001328733"/>
    </source>
</evidence>
<sequence>MNEIQAYLKVFESRKMAALLFLGFASGLPLFLTSRTLQAWMTTEGVDLKSIGLFSLVALPYSLKFLWSPLLDRFVPPFLGRRRGWLVIAQVGLVLAIAAMYLQDPSELVRATLPNPDSCSTGLAGIREFQALCVFWQSFQAVSRSPLFWTALGIAFLSATQDIAYDAYRTDVLEKWEMGAGAAIGVLGYRLALILTGSIAFILADRMPWPVVYLLLAGLMLLSVIPSFLAPEPPKRDDTPQTLSEAVWLPFQEFFARSGLTRGISILIFIVLYRLGDALINNMVTPFLLQIGFSATKIGTIQGGMGMIATIVGVLVGGSLLSRWGINRSLWIFGVLQCLSNFAYFVLAQTGKNDSVMVLAINIENFCGGLGTAAFVAFLMSLCNQRFSATQFALLSSLMAVSRDILVAPAGGIAQEIGWTWFFFVTILAALPGLLLLPFFAPWNEEAGK</sequence>
<evidence type="ECO:0000256" key="3">
    <source>
        <dbReference type="ARBA" id="ARBA00022692"/>
    </source>
</evidence>
<dbReference type="InterPro" id="IPR036259">
    <property type="entry name" value="MFS_trans_sf"/>
</dbReference>
<feature type="transmembrane region" description="Helical" evidence="6">
    <location>
        <begin position="359"/>
        <end position="380"/>
    </location>
</feature>
<dbReference type="Pfam" id="PF07690">
    <property type="entry name" value="MFS_1"/>
    <property type="match status" value="1"/>
</dbReference>
<keyword evidence="8" id="KW-1185">Reference proteome</keyword>
<dbReference type="InterPro" id="IPR004752">
    <property type="entry name" value="AmpG_permease/AT-1"/>
</dbReference>
<feature type="transmembrane region" description="Helical" evidence="6">
    <location>
        <begin position="266"/>
        <end position="289"/>
    </location>
</feature>
<dbReference type="SUPFAM" id="SSF103473">
    <property type="entry name" value="MFS general substrate transporter"/>
    <property type="match status" value="1"/>
</dbReference>
<evidence type="ECO:0000256" key="1">
    <source>
        <dbReference type="ARBA" id="ARBA00004141"/>
    </source>
</evidence>
<comment type="caution">
    <text evidence="7">The sequence shown here is derived from an EMBL/GenBank/DDBJ whole genome shotgun (WGS) entry which is preliminary data.</text>
</comment>
<evidence type="ECO:0000256" key="2">
    <source>
        <dbReference type="ARBA" id="ARBA00022448"/>
    </source>
</evidence>
<gene>
    <name evidence="7" type="ORF">V0288_23035</name>
</gene>
<keyword evidence="3 6" id="KW-0812">Transmembrane</keyword>
<feature type="transmembrane region" description="Helical" evidence="6">
    <location>
        <begin position="147"/>
        <end position="168"/>
    </location>
</feature>
<dbReference type="Gene3D" id="1.20.1250.20">
    <property type="entry name" value="MFS general substrate transporter like domains"/>
    <property type="match status" value="2"/>
</dbReference>
<keyword evidence="2" id="KW-0813">Transport</keyword>